<dbReference type="GO" id="GO:0006357">
    <property type="term" value="P:regulation of transcription by RNA polymerase II"/>
    <property type="evidence" value="ECO:0007669"/>
    <property type="project" value="InterPro"/>
</dbReference>
<accession>A0A8J4R1J2</accession>
<evidence type="ECO:0000256" key="2">
    <source>
        <dbReference type="ARBA" id="ARBA00023306"/>
    </source>
</evidence>
<keyword evidence="6" id="KW-1185">Reference proteome</keyword>
<evidence type="ECO:0000313" key="6">
    <source>
        <dbReference type="Proteomes" id="UP000737018"/>
    </source>
</evidence>
<dbReference type="Gene3D" id="1.10.472.10">
    <property type="entry name" value="Cyclin-like"/>
    <property type="match status" value="2"/>
</dbReference>
<evidence type="ECO:0000259" key="4">
    <source>
        <dbReference type="SMART" id="SM00385"/>
    </source>
</evidence>
<evidence type="ECO:0000256" key="1">
    <source>
        <dbReference type="ARBA" id="ARBA00022618"/>
    </source>
</evidence>
<dbReference type="AlphaFoldDB" id="A0A8J4R1J2"/>
<protein>
    <recommendedName>
        <fullName evidence="4">Cyclin-like domain-containing protein</fullName>
    </recommendedName>
</protein>
<organism evidence="5 6">
    <name type="scientific">Castanea mollissima</name>
    <name type="common">Chinese chestnut</name>
    <dbReference type="NCBI Taxonomy" id="60419"/>
    <lineage>
        <taxon>Eukaryota</taxon>
        <taxon>Viridiplantae</taxon>
        <taxon>Streptophyta</taxon>
        <taxon>Embryophyta</taxon>
        <taxon>Tracheophyta</taxon>
        <taxon>Spermatophyta</taxon>
        <taxon>Magnoliopsida</taxon>
        <taxon>eudicotyledons</taxon>
        <taxon>Gunneridae</taxon>
        <taxon>Pentapetalae</taxon>
        <taxon>rosids</taxon>
        <taxon>fabids</taxon>
        <taxon>Fagales</taxon>
        <taxon>Fagaceae</taxon>
        <taxon>Castanea</taxon>
    </lineage>
</organism>
<dbReference type="Proteomes" id="UP000737018">
    <property type="component" value="Unassembled WGS sequence"/>
</dbReference>
<sequence length="276" mass="31862">MGEGKEKIDNEGITIQRMIAKSASPFTTIPPVHPPRPDRPPTGEFNCDRIQRPSRLGTHTIIKLFGFRMMYTAIDNFYLTDEQLKNSPSRKDGIDEATETTLRIYGCDLIQKNLRLWRPGRFYSIVSIARNRLPASMLRKLLRAAAFGDWFAEYHDLKTVLSRTERHILKEMGFVCHVEHPHKFISNYLAILETPTELRQEVCNLANDSLRSTLCVRYKSEVVACGVVYAAARRFQVPLPWNPPWWKVFDADKSGIDEPVLKFYKNFCRLGRVESL</sequence>
<name>A0A8J4R1J2_9ROSI</name>
<keyword evidence="2" id="KW-0131">Cell cycle</keyword>
<dbReference type="GO" id="GO:0051301">
    <property type="term" value="P:cell division"/>
    <property type="evidence" value="ECO:0007669"/>
    <property type="project" value="UniProtKB-KW"/>
</dbReference>
<keyword evidence="1" id="KW-0132">Cell division</keyword>
<evidence type="ECO:0000256" key="3">
    <source>
        <dbReference type="SAM" id="MobiDB-lite"/>
    </source>
</evidence>
<dbReference type="SMART" id="SM00385">
    <property type="entry name" value="CYCLIN"/>
    <property type="match status" value="1"/>
</dbReference>
<feature type="domain" description="Cyclin-like" evidence="4">
    <location>
        <begin position="183"/>
        <end position="265"/>
    </location>
</feature>
<dbReference type="OrthoDB" id="1739546at2759"/>
<dbReference type="InterPro" id="IPR013763">
    <property type="entry name" value="Cyclin-like_dom"/>
</dbReference>
<reference evidence="5" key="1">
    <citation type="submission" date="2020-03" db="EMBL/GenBank/DDBJ databases">
        <title>Castanea mollissima Vanexum genome sequencing.</title>
        <authorList>
            <person name="Staton M."/>
        </authorList>
    </citation>
    <scope>NUCLEOTIDE SEQUENCE</scope>
    <source>
        <tissue evidence="5">Leaf</tissue>
    </source>
</reference>
<dbReference type="InterPro" id="IPR036915">
    <property type="entry name" value="Cyclin-like_sf"/>
</dbReference>
<comment type="caution">
    <text evidence="5">The sequence shown here is derived from an EMBL/GenBank/DDBJ whole genome shotgun (WGS) entry which is preliminary data.</text>
</comment>
<dbReference type="SUPFAM" id="SSF47954">
    <property type="entry name" value="Cyclin-like"/>
    <property type="match status" value="2"/>
</dbReference>
<dbReference type="InterPro" id="IPR043198">
    <property type="entry name" value="Cyclin/Ssn8"/>
</dbReference>
<dbReference type="EMBL" id="JRKL02003729">
    <property type="protein sequence ID" value="KAF3954361.1"/>
    <property type="molecule type" value="Genomic_DNA"/>
</dbReference>
<dbReference type="Pfam" id="PF21797">
    <property type="entry name" value="CycT2-like_C"/>
    <property type="match status" value="1"/>
</dbReference>
<dbReference type="GO" id="GO:0016538">
    <property type="term" value="F:cyclin-dependent protein serine/threonine kinase regulator activity"/>
    <property type="evidence" value="ECO:0007669"/>
    <property type="project" value="InterPro"/>
</dbReference>
<dbReference type="FunFam" id="1.10.472.10:FF:000031">
    <property type="entry name" value="cyclin-L1-1-like isoform X1"/>
    <property type="match status" value="1"/>
</dbReference>
<proteinExistence type="predicted"/>
<dbReference type="PANTHER" id="PTHR10026">
    <property type="entry name" value="CYCLIN"/>
    <property type="match status" value="1"/>
</dbReference>
<feature type="region of interest" description="Disordered" evidence="3">
    <location>
        <begin position="24"/>
        <end position="49"/>
    </location>
</feature>
<feature type="compositionally biased region" description="Basic and acidic residues" evidence="3">
    <location>
        <begin position="35"/>
        <end position="49"/>
    </location>
</feature>
<gene>
    <name evidence="5" type="ORF">CMV_020282</name>
</gene>
<evidence type="ECO:0000313" key="5">
    <source>
        <dbReference type="EMBL" id="KAF3954361.1"/>
    </source>
</evidence>